<proteinExistence type="predicted"/>
<evidence type="ECO:0000256" key="1">
    <source>
        <dbReference type="ARBA" id="ARBA00005007"/>
    </source>
</evidence>
<comment type="caution">
    <text evidence="2">The sequence shown here is derived from an EMBL/GenBank/DDBJ whole genome shotgun (WGS) entry which is preliminary data.</text>
</comment>
<name>A0A7C5I0X3_9BACT</name>
<reference evidence="2" key="1">
    <citation type="journal article" date="2020" name="mSystems">
        <title>Genome- and Community-Level Interaction Insights into Carbon Utilization and Element Cycling Functions of Hydrothermarchaeota in Hydrothermal Sediment.</title>
        <authorList>
            <person name="Zhou Z."/>
            <person name="Liu Y."/>
            <person name="Xu W."/>
            <person name="Pan J."/>
            <person name="Luo Z.H."/>
            <person name="Li M."/>
        </authorList>
    </citation>
    <scope>NUCLEOTIDE SEQUENCE [LARGE SCALE GENOMIC DNA]</scope>
    <source>
        <strain evidence="2">HyVt-80</strain>
    </source>
</reference>
<dbReference type="PANTHER" id="PTHR32502">
    <property type="entry name" value="N-ACETYLGALACTOSAMINE PERMEASE II COMPONENT-RELATED"/>
    <property type="match status" value="1"/>
</dbReference>
<dbReference type="Proteomes" id="UP000886129">
    <property type="component" value="Unassembled WGS sequence"/>
</dbReference>
<dbReference type="GO" id="GO:0009401">
    <property type="term" value="P:phosphoenolpyruvate-dependent sugar phosphotransferase system"/>
    <property type="evidence" value="ECO:0007669"/>
    <property type="project" value="TreeGrafter"/>
</dbReference>
<dbReference type="InterPro" id="IPR012062">
    <property type="entry name" value="GatZ/KbaZ-like"/>
</dbReference>
<feature type="non-terminal residue" evidence="2">
    <location>
        <position position="233"/>
    </location>
</feature>
<dbReference type="PANTHER" id="PTHR32502:SF2">
    <property type="entry name" value="D-TAGATOSE-1,6-BISPHOSPHATE ALDOLASE SUBUNIT KBAZ"/>
    <property type="match status" value="1"/>
</dbReference>
<organism evidence="2">
    <name type="scientific">Kosmotoga arenicorallina</name>
    <dbReference type="NCBI Taxonomy" id="688066"/>
    <lineage>
        <taxon>Bacteria</taxon>
        <taxon>Thermotogati</taxon>
        <taxon>Thermotogota</taxon>
        <taxon>Thermotogae</taxon>
        <taxon>Kosmotogales</taxon>
        <taxon>Kosmotogaceae</taxon>
        <taxon>Kosmotoga</taxon>
    </lineage>
</organism>
<dbReference type="AlphaFoldDB" id="A0A7C5I0X3"/>
<dbReference type="GO" id="GO:0005886">
    <property type="term" value="C:plasma membrane"/>
    <property type="evidence" value="ECO:0007669"/>
    <property type="project" value="TreeGrafter"/>
</dbReference>
<dbReference type="GO" id="GO:0005975">
    <property type="term" value="P:carbohydrate metabolic process"/>
    <property type="evidence" value="ECO:0007669"/>
    <property type="project" value="InterPro"/>
</dbReference>
<comment type="pathway">
    <text evidence="1">Carbohydrate metabolism.</text>
</comment>
<sequence length="233" mass="25887">MKRHPLHEIISFQKQGIAKGIFSVCSANRFVIETTLEYAMTKEIPVLIEATCNQVNQFGGYTGMTPADFRDMVFSIAEDVGLSKDRIILGGDHLGPNPWKDQPADQAMDKALEMVREYAKAGFTKLHLDTSIRLADDSGNENESLNPEIIAERTALLCLKAERTFKESCAALLPVYVIGSDVPSPGGTQSEDKSIHVTSAYDFERTIMLTKKAFYNYGLHEAWERVIAVVVQP</sequence>
<protein>
    <submittedName>
        <fullName evidence="2">Tagatose-bisphosphate aldolase</fullName>
    </submittedName>
</protein>
<dbReference type="Gene3D" id="3.20.20.70">
    <property type="entry name" value="Aldolase class I"/>
    <property type="match status" value="1"/>
</dbReference>
<accession>A0A7C5I0X3</accession>
<gene>
    <name evidence="2" type="ORF">ENL26_01895</name>
</gene>
<evidence type="ECO:0000313" key="2">
    <source>
        <dbReference type="EMBL" id="HHF08510.1"/>
    </source>
</evidence>
<dbReference type="EMBL" id="DRTH01000110">
    <property type="protein sequence ID" value="HHF08510.1"/>
    <property type="molecule type" value="Genomic_DNA"/>
</dbReference>
<dbReference type="SUPFAM" id="SSF51569">
    <property type="entry name" value="Aldolase"/>
    <property type="match status" value="1"/>
</dbReference>
<dbReference type="InterPro" id="IPR013785">
    <property type="entry name" value="Aldolase_TIM"/>
</dbReference>
<dbReference type="Pfam" id="PF08013">
    <property type="entry name" value="GatZ_KbaZ-like"/>
    <property type="match status" value="1"/>
</dbReference>
<dbReference type="InterPro" id="IPR050303">
    <property type="entry name" value="GatZ_KbaZ_carbometab"/>
</dbReference>